<dbReference type="EMBL" id="CP036287">
    <property type="protein sequence ID" value="QDU68848.1"/>
    <property type="molecule type" value="Genomic_DNA"/>
</dbReference>
<dbReference type="KEGG" id="pbap:Pla133_39540"/>
<evidence type="ECO:0000256" key="3">
    <source>
        <dbReference type="ARBA" id="ARBA00022980"/>
    </source>
</evidence>
<evidence type="ECO:0000313" key="7">
    <source>
        <dbReference type="EMBL" id="QDU68848.1"/>
    </source>
</evidence>
<proteinExistence type="inferred from homology"/>
<reference evidence="7 8" key="1">
    <citation type="submission" date="2019-02" db="EMBL/GenBank/DDBJ databases">
        <title>Deep-cultivation of Planctomycetes and their phenomic and genomic characterization uncovers novel biology.</title>
        <authorList>
            <person name="Wiegand S."/>
            <person name="Jogler M."/>
            <person name="Boedeker C."/>
            <person name="Pinto D."/>
            <person name="Vollmers J."/>
            <person name="Rivas-Marin E."/>
            <person name="Kohn T."/>
            <person name="Peeters S.H."/>
            <person name="Heuer A."/>
            <person name="Rast P."/>
            <person name="Oberbeckmann S."/>
            <person name="Bunk B."/>
            <person name="Jeske O."/>
            <person name="Meyerdierks A."/>
            <person name="Storesund J.E."/>
            <person name="Kallscheuer N."/>
            <person name="Luecker S."/>
            <person name="Lage O.M."/>
            <person name="Pohl T."/>
            <person name="Merkel B.J."/>
            <person name="Hornburger P."/>
            <person name="Mueller R.-W."/>
            <person name="Bruemmer F."/>
            <person name="Labrenz M."/>
            <person name="Spormann A.M."/>
            <person name="Op den Camp H."/>
            <person name="Overmann J."/>
            <person name="Amann R."/>
            <person name="Jetten M.S.M."/>
            <person name="Mascher T."/>
            <person name="Medema M.H."/>
            <person name="Devos D.P."/>
            <person name="Kaster A.-K."/>
            <person name="Ovreas L."/>
            <person name="Rohde M."/>
            <person name="Galperin M.Y."/>
            <person name="Jogler C."/>
        </authorList>
    </citation>
    <scope>NUCLEOTIDE SEQUENCE [LARGE SCALE GENOMIC DNA]</scope>
    <source>
        <strain evidence="7 8">Pla133</strain>
    </source>
</reference>
<organism evidence="7 8">
    <name type="scientific">Engelhardtia mirabilis</name>
    <dbReference type="NCBI Taxonomy" id="2528011"/>
    <lineage>
        <taxon>Bacteria</taxon>
        <taxon>Pseudomonadati</taxon>
        <taxon>Planctomycetota</taxon>
        <taxon>Planctomycetia</taxon>
        <taxon>Planctomycetia incertae sedis</taxon>
        <taxon>Engelhardtia</taxon>
    </lineage>
</organism>
<dbReference type="RefSeq" id="WP_145068209.1">
    <property type="nucleotide sequence ID" value="NZ_CP036287.1"/>
</dbReference>
<comment type="function">
    <text evidence="1">Forms part of the ribosomal stalk, playing a central role in the interaction of the ribosome with GTP-bound translation factors.</text>
</comment>
<dbReference type="InterPro" id="IPR047865">
    <property type="entry name" value="Ribosomal_uL10_bac_type"/>
</dbReference>
<dbReference type="GO" id="GO:0005840">
    <property type="term" value="C:ribosome"/>
    <property type="evidence" value="ECO:0007669"/>
    <property type="project" value="UniProtKB-KW"/>
</dbReference>
<keyword evidence="3 7" id="KW-0689">Ribosomal protein</keyword>
<evidence type="ECO:0000256" key="1">
    <source>
        <dbReference type="ARBA" id="ARBA00002633"/>
    </source>
</evidence>
<protein>
    <recommendedName>
        <fullName evidence="5">Large ribosomal subunit protein uL10</fullName>
    </recommendedName>
    <alternativeName>
        <fullName evidence="6">50S ribosomal protein L10</fullName>
    </alternativeName>
</protein>
<dbReference type="PANTHER" id="PTHR11560">
    <property type="entry name" value="39S RIBOSOMAL PROTEIN L10, MITOCHONDRIAL"/>
    <property type="match status" value="1"/>
</dbReference>
<dbReference type="Gene3D" id="6.10.250.290">
    <property type="match status" value="1"/>
</dbReference>
<evidence type="ECO:0000256" key="4">
    <source>
        <dbReference type="ARBA" id="ARBA00023274"/>
    </source>
</evidence>
<comment type="similarity">
    <text evidence="2">Belongs to the universal ribosomal protein uL10 family.</text>
</comment>
<dbReference type="SUPFAM" id="SSF160369">
    <property type="entry name" value="Ribosomal protein L10-like"/>
    <property type="match status" value="1"/>
</dbReference>
<evidence type="ECO:0000256" key="5">
    <source>
        <dbReference type="ARBA" id="ARBA00035202"/>
    </source>
</evidence>
<dbReference type="AlphaFoldDB" id="A0A518BPF1"/>
<dbReference type="GO" id="GO:1990904">
    <property type="term" value="C:ribonucleoprotein complex"/>
    <property type="evidence" value="ECO:0007669"/>
    <property type="project" value="UniProtKB-KW"/>
</dbReference>
<evidence type="ECO:0000256" key="6">
    <source>
        <dbReference type="ARBA" id="ARBA00035502"/>
    </source>
</evidence>
<evidence type="ECO:0000313" key="8">
    <source>
        <dbReference type="Proteomes" id="UP000316921"/>
    </source>
</evidence>
<name>A0A518BPF1_9BACT</name>
<evidence type="ECO:0000256" key="2">
    <source>
        <dbReference type="ARBA" id="ARBA00008889"/>
    </source>
</evidence>
<dbReference type="Proteomes" id="UP000316921">
    <property type="component" value="Chromosome"/>
</dbReference>
<sequence length="182" mass="18790">MPSVVKKIASRELTESFKDAEGLVILGVNGLDMPENETLRGQLAEHGVRLRMVPNKIARRVLGDRGLEFPEGVFSGSTAVAAGDAEQTILAAKVVTSSPLRKSGKLTLRAGALEGIVLGESDAAALADVPDRDTLRSKILGCLSGPAQQIALLVNAPQSALARVLQAKIDADGGAGEEGGDA</sequence>
<keyword evidence="4" id="KW-0687">Ribonucleoprotein</keyword>
<dbReference type="Pfam" id="PF00466">
    <property type="entry name" value="Ribosomal_L10"/>
    <property type="match status" value="1"/>
</dbReference>
<dbReference type="NCBIfam" id="NF000955">
    <property type="entry name" value="PRK00099.1-1"/>
    <property type="match status" value="1"/>
</dbReference>
<dbReference type="InterPro" id="IPR043141">
    <property type="entry name" value="Ribosomal_uL10-like_sf"/>
</dbReference>
<gene>
    <name evidence="7" type="primary">rplJ</name>
    <name evidence="7" type="ORF">Pla133_39540</name>
</gene>
<accession>A0A518BPF1</accession>
<dbReference type="InterPro" id="IPR001790">
    <property type="entry name" value="Ribosomal_uL10"/>
</dbReference>
<dbReference type="CDD" id="cd05797">
    <property type="entry name" value="Ribosomal_L10"/>
    <property type="match status" value="1"/>
</dbReference>
<dbReference type="Gene3D" id="3.30.70.1730">
    <property type="match status" value="1"/>
</dbReference>
<keyword evidence="8" id="KW-1185">Reference proteome</keyword>